<feature type="transmembrane region" description="Helical" evidence="1">
    <location>
        <begin position="20"/>
        <end position="42"/>
    </location>
</feature>
<evidence type="ECO:0000313" key="4">
    <source>
        <dbReference type="EMBL" id="MCZ3371727.1"/>
    </source>
</evidence>
<reference evidence="3" key="1">
    <citation type="submission" date="2022-12" db="EMBL/GenBank/DDBJ databases">
        <title>Reclassification of two methanogenic archaea species isolated from the Kolyma lowland permafrost.</title>
        <authorList>
            <person name="Trubitsyn V.E."/>
            <person name="Rivkina E.M."/>
            <person name="Shcherbakova V.A."/>
        </authorList>
    </citation>
    <scope>NUCLEOTIDE SEQUENCE</scope>
    <source>
        <strain evidence="3">M2</strain>
        <strain evidence="4">MK4</strain>
    </source>
</reference>
<feature type="transmembrane region" description="Helical" evidence="1">
    <location>
        <begin position="97"/>
        <end position="119"/>
    </location>
</feature>
<feature type="transmembrane region" description="Helical" evidence="1">
    <location>
        <begin position="170"/>
        <end position="186"/>
    </location>
</feature>
<protein>
    <submittedName>
        <fullName evidence="3">CPBP family intramembrane metalloprotease</fullName>
    </submittedName>
</protein>
<keyword evidence="3" id="KW-0482">Metalloprotease</keyword>
<feature type="transmembrane region" description="Helical" evidence="1">
    <location>
        <begin position="192"/>
        <end position="213"/>
    </location>
</feature>
<dbReference type="EMBL" id="JAPVES010000025">
    <property type="protein sequence ID" value="MCZ3371727.1"/>
    <property type="molecule type" value="Genomic_DNA"/>
</dbReference>
<feature type="transmembrane region" description="Helical" evidence="1">
    <location>
        <begin position="131"/>
        <end position="149"/>
    </location>
</feature>
<dbReference type="Proteomes" id="UP001074446">
    <property type="component" value="Unassembled WGS sequence"/>
</dbReference>
<keyword evidence="3" id="KW-0378">Hydrolase</keyword>
<dbReference type="GO" id="GO:0080120">
    <property type="term" value="P:CAAX-box protein maturation"/>
    <property type="evidence" value="ECO:0007669"/>
    <property type="project" value="UniProtKB-ARBA"/>
</dbReference>
<feature type="domain" description="CAAX prenyl protease 2/Lysostaphin resistance protein A-like" evidence="2">
    <location>
        <begin position="134"/>
        <end position="231"/>
    </location>
</feature>
<dbReference type="PANTHER" id="PTHR39430">
    <property type="entry name" value="MEMBRANE-ASSOCIATED PROTEASE-RELATED"/>
    <property type="match status" value="1"/>
</dbReference>
<feature type="transmembrane region" description="Helical" evidence="1">
    <location>
        <begin position="54"/>
        <end position="77"/>
    </location>
</feature>
<sequence length="301" mass="34786">MYQKSFLNNVYEGKNNWWRYLIVFISLPLITIILTLIFIFIINFNFDIISNQLFTFVLLIISSTVSFLVFYVLIRFIHHKKLISFISTYSKINWIKIIKGAILWLLILCIFTTLSLLLYPTTYNLSFDLNAFGNLLILSLIAFIIRASFEEIFFRGYLMQGMKLLSKKPIVALLVTSILFGIFHFFNTNNINMGICLVLDSFIFGMMVGIITLRENRIETAVGVHISNNVFTTAIINTPTASFGNLPSIFTAQLNPYIGLLMTVMTSLTLIMILFWNRKETFYNIFHIEQKGIINKVKPKN</sequence>
<proteinExistence type="predicted"/>
<comment type="caution">
    <text evidence="3">The sequence shown here is derived from an EMBL/GenBank/DDBJ whole genome shotgun (WGS) entry which is preliminary data.</text>
</comment>
<keyword evidence="3" id="KW-0645">Protease</keyword>
<keyword evidence="1" id="KW-0812">Transmembrane</keyword>
<dbReference type="GO" id="GO:0008237">
    <property type="term" value="F:metallopeptidase activity"/>
    <property type="evidence" value="ECO:0007669"/>
    <property type="project" value="UniProtKB-KW"/>
</dbReference>
<keyword evidence="1" id="KW-0472">Membrane</keyword>
<evidence type="ECO:0000256" key="1">
    <source>
        <dbReference type="SAM" id="Phobius"/>
    </source>
</evidence>
<feature type="transmembrane region" description="Helical" evidence="1">
    <location>
        <begin position="257"/>
        <end position="276"/>
    </location>
</feature>
<dbReference type="InterPro" id="IPR003675">
    <property type="entry name" value="Rce1/LyrA-like_dom"/>
</dbReference>
<name>A0A9E5A0S3_9EURY</name>
<keyword evidence="1" id="KW-1133">Transmembrane helix</keyword>
<organism evidence="3 5">
    <name type="scientific">Methanobacterium veterum</name>
    <dbReference type="NCBI Taxonomy" id="408577"/>
    <lineage>
        <taxon>Archaea</taxon>
        <taxon>Methanobacteriati</taxon>
        <taxon>Methanobacteriota</taxon>
        <taxon>Methanomada group</taxon>
        <taxon>Methanobacteria</taxon>
        <taxon>Methanobacteriales</taxon>
        <taxon>Methanobacteriaceae</taxon>
        <taxon>Methanobacterium</taxon>
    </lineage>
</organism>
<dbReference type="GO" id="GO:0004175">
    <property type="term" value="F:endopeptidase activity"/>
    <property type="evidence" value="ECO:0007669"/>
    <property type="project" value="UniProtKB-ARBA"/>
</dbReference>
<dbReference type="EMBL" id="JAPVER010000020">
    <property type="protein sequence ID" value="MCZ3366045.1"/>
    <property type="molecule type" value="Genomic_DNA"/>
</dbReference>
<accession>A0A9E5A0S3</accession>
<keyword evidence="5" id="KW-1185">Reference proteome</keyword>
<feature type="transmembrane region" description="Helical" evidence="1">
    <location>
        <begin position="220"/>
        <end position="237"/>
    </location>
</feature>
<dbReference type="Pfam" id="PF02517">
    <property type="entry name" value="Rce1-like"/>
    <property type="match status" value="1"/>
</dbReference>
<dbReference type="PANTHER" id="PTHR39430:SF1">
    <property type="entry name" value="PROTEASE"/>
    <property type="match status" value="1"/>
</dbReference>
<dbReference type="AlphaFoldDB" id="A0A9E5A0S3"/>
<dbReference type="RefSeq" id="WP_048082057.1">
    <property type="nucleotide sequence ID" value="NZ_JAPVER010000020.1"/>
</dbReference>
<evidence type="ECO:0000313" key="3">
    <source>
        <dbReference type="EMBL" id="MCZ3366045.1"/>
    </source>
</evidence>
<gene>
    <name evidence="4" type="ORF">O3H35_03685</name>
    <name evidence="3" type="ORF">O3H54_09160</name>
</gene>
<evidence type="ECO:0000313" key="5">
    <source>
        <dbReference type="Proteomes" id="UP001068021"/>
    </source>
</evidence>
<evidence type="ECO:0000259" key="2">
    <source>
        <dbReference type="Pfam" id="PF02517"/>
    </source>
</evidence>
<dbReference type="Proteomes" id="UP001068021">
    <property type="component" value="Unassembled WGS sequence"/>
</dbReference>